<dbReference type="GO" id="GO:0016042">
    <property type="term" value="P:lipid catabolic process"/>
    <property type="evidence" value="ECO:0007669"/>
    <property type="project" value="UniProtKB-KW"/>
</dbReference>
<dbReference type="InterPro" id="IPR001192">
    <property type="entry name" value="PI-PLC_fam"/>
</dbReference>
<evidence type="ECO:0000256" key="4">
    <source>
        <dbReference type="SAM" id="Phobius"/>
    </source>
</evidence>
<dbReference type="SMART" id="SM00148">
    <property type="entry name" value="PLCXc"/>
    <property type="match status" value="1"/>
</dbReference>
<dbReference type="FunFam" id="1.10.238.10:FF:000289">
    <property type="entry name" value="Phosphoinositide phospholipase C"/>
    <property type="match status" value="1"/>
</dbReference>
<dbReference type="Pfam" id="PF00387">
    <property type="entry name" value="PI-PLC-Y"/>
    <property type="match status" value="1"/>
</dbReference>
<comment type="subcellular location">
    <subcellularLocation>
        <location evidence="1">Cell membrane</location>
        <topology evidence="1">Peripheral membrane protein</topology>
    </subcellularLocation>
</comment>
<dbReference type="InterPro" id="IPR017946">
    <property type="entry name" value="PLC-like_Pdiesterase_TIM-brl"/>
</dbReference>
<dbReference type="OrthoDB" id="269822at2759"/>
<dbReference type="EC" id="3.1.4.11" evidence="2"/>
<dbReference type="Gene3D" id="1.10.238.10">
    <property type="entry name" value="EF-hand"/>
    <property type="match status" value="1"/>
</dbReference>
<dbReference type="EMBL" id="CM018037">
    <property type="protein sequence ID" value="KAA8539576.1"/>
    <property type="molecule type" value="Genomic_DNA"/>
</dbReference>
<dbReference type="Gene3D" id="3.20.20.190">
    <property type="entry name" value="Phosphatidylinositol (PI) phosphodiesterase"/>
    <property type="match status" value="1"/>
</dbReference>
<evidence type="ECO:0000256" key="2">
    <source>
        <dbReference type="RuleBase" id="RU361133"/>
    </source>
</evidence>
<name>A0A5J5BB05_9ASTE</name>
<dbReference type="AlphaFoldDB" id="A0A5J5BB05"/>
<dbReference type="PROSITE" id="PS50008">
    <property type="entry name" value="PIPLC_Y_DOMAIN"/>
    <property type="match status" value="1"/>
</dbReference>
<dbReference type="SUPFAM" id="SSF47473">
    <property type="entry name" value="EF-hand"/>
    <property type="match status" value="1"/>
</dbReference>
<evidence type="ECO:0000313" key="6">
    <source>
        <dbReference type="EMBL" id="KAA8539576.1"/>
    </source>
</evidence>
<dbReference type="GO" id="GO:0004435">
    <property type="term" value="F:phosphatidylinositol-4,5-bisphosphate phospholipase C activity"/>
    <property type="evidence" value="ECO:0007669"/>
    <property type="project" value="UniProtKB-EC"/>
</dbReference>
<evidence type="ECO:0000256" key="1">
    <source>
        <dbReference type="ARBA" id="ARBA00004202"/>
    </source>
</evidence>
<gene>
    <name evidence="6" type="ORF">F0562_026268</name>
</gene>
<proteinExistence type="predicted"/>
<keyword evidence="4" id="KW-1133">Transmembrane helix</keyword>
<evidence type="ECO:0000259" key="5">
    <source>
        <dbReference type="PROSITE" id="PS50008"/>
    </source>
</evidence>
<feature type="compositionally biased region" description="Basic and acidic residues" evidence="3">
    <location>
        <begin position="263"/>
        <end position="277"/>
    </location>
</feature>
<dbReference type="InterPro" id="IPR000909">
    <property type="entry name" value="PLipase_C_PInositol-sp_X_dom"/>
</dbReference>
<dbReference type="SMART" id="SM00149">
    <property type="entry name" value="PLCYc"/>
    <property type="match status" value="1"/>
</dbReference>
<dbReference type="InterPro" id="IPR015359">
    <property type="entry name" value="PLC_EF-hand-like"/>
</dbReference>
<reference evidence="6 7" key="1">
    <citation type="submission" date="2019-09" db="EMBL/GenBank/DDBJ databases">
        <title>A chromosome-level genome assembly of the Chinese tupelo Nyssa sinensis.</title>
        <authorList>
            <person name="Yang X."/>
            <person name="Kang M."/>
            <person name="Yang Y."/>
            <person name="Xiong H."/>
            <person name="Wang M."/>
            <person name="Zhang Z."/>
            <person name="Wang Z."/>
            <person name="Wu H."/>
            <person name="Ma T."/>
            <person name="Liu J."/>
            <person name="Xi Z."/>
        </authorList>
    </citation>
    <scope>NUCLEOTIDE SEQUENCE [LARGE SCALE GENOMIC DNA]</scope>
    <source>
        <strain evidence="6">J267</strain>
        <tissue evidence="6">Leaf</tissue>
    </source>
</reference>
<dbReference type="PROSITE" id="PS50007">
    <property type="entry name" value="PIPLC_X_DOMAIN"/>
    <property type="match status" value="1"/>
</dbReference>
<keyword evidence="2" id="KW-0443">Lipid metabolism</keyword>
<feature type="compositionally biased region" description="Acidic residues" evidence="3">
    <location>
        <begin position="298"/>
        <end position="314"/>
    </location>
</feature>
<dbReference type="GO" id="GO:0005886">
    <property type="term" value="C:plasma membrane"/>
    <property type="evidence" value="ECO:0007669"/>
    <property type="project" value="UniProtKB-SubCell"/>
</dbReference>
<keyword evidence="4" id="KW-0812">Transmembrane</keyword>
<dbReference type="PANTHER" id="PTHR10336:SF154">
    <property type="entry name" value="PHOSPHOINOSITIDE PHOSPHOLIPASE C 2"/>
    <property type="match status" value="1"/>
</dbReference>
<dbReference type="PANTHER" id="PTHR10336">
    <property type="entry name" value="PHOSPHOINOSITIDE-SPECIFIC PHOSPHOLIPASE C FAMILY PROTEIN"/>
    <property type="match status" value="1"/>
</dbReference>
<dbReference type="Proteomes" id="UP000325577">
    <property type="component" value="Linkage Group LG14"/>
</dbReference>
<dbReference type="GO" id="GO:0048015">
    <property type="term" value="P:phosphatidylinositol-mediated signaling"/>
    <property type="evidence" value="ECO:0007669"/>
    <property type="project" value="TreeGrafter"/>
</dbReference>
<organism evidence="6 7">
    <name type="scientific">Nyssa sinensis</name>
    <dbReference type="NCBI Taxonomy" id="561372"/>
    <lineage>
        <taxon>Eukaryota</taxon>
        <taxon>Viridiplantae</taxon>
        <taxon>Streptophyta</taxon>
        <taxon>Embryophyta</taxon>
        <taxon>Tracheophyta</taxon>
        <taxon>Spermatophyta</taxon>
        <taxon>Magnoliopsida</taxon>
        <taxon>eudicotyledons</taxon>
        <taxon>Gunneridae</taxon>
        <taxon>Pentapetalae</taxon>
        <taxon>asterids</taxon>
        <taxon>Cornales</taxon>
        <taxon>Nyssaceae</taxon>
        <taxon>Nyssa</taxon>
    </lineage>
</organism>
<comment type="catalytic activity">
    <reaction evidence="2">
        <text>a 1,2-diacyl-sn-glycero-3-phospho-(1D-myo-inositol-4,5-bisphosphate) + H2O = 1D-myo-inositol 1,4,5-trisphosphate + a 1,2-diacyl-sn-glycerol + H(+)</text>
        <dbReference type="Rhea" id="RHEA:33179"/>
        <dbReference type="ChEBI" id="CHEBI:15377"/>
        <dbReference type="ChEBI" id="CHEBI:15378"/>
        <dbReference type="ChEBI" id="CHEBI:17815"/>
        <dbReference type="ChEBI" id="CHEBI:58456"/>
        <dbReference type="ChEBI" id="CHEBI:203600"/>
        <dbReference type="EC" id="3.1.4.11"/>
    </reaction>
</comment>
<evidence type="ECO:0000256" key="3">
    <source>
        <dbReference type="SAM" id="MobiDB-lite"/>
    </source>
</evidence>
<dbReference type="Pfam" id="PF09279">
    <property type="entry name" value="EF-hand_like"/>
    <property type="match status" value="1"/>
</dbReference>
<keyword evidence="2" id="KW-0442">Lipid degradation</keyword>
<feature type="domain" description="PI-PLC Y-box" evidence="5">
    <location>
        <begin position="357"/>
        <end position="415"/>
    </location>
</feature>
<dbReference type="PRINTS" id="PR00390">
    <property type="entry name" value="PHPHLIPASEC"/>
</dbReference>
<sequence length="460" mass="52325">MSKQTYTVCFCYQRRFKLAAAEAPDEIKTLFEQHSENGVMTVDHLHRFLIEVQKEDKATKEDAQAILDKLNELKHLNIFHRKGLNLEAFFKYLFGDINPPLSPSLEVHHDMTAPLSHYFIYTGHNSYLTGNQLSSDCSDVPIIRALQRGVRVIELDIWPNSTKDNVDVLHGRTLTTPVKLIKCLRSIKEHAFSASEYPVVITLEDHLTPDLQAKVAEMVTQTFGDMLFSPGSECLKEFPSPESLKKHIIISTKPPKEYLEAKEFKGKESDSQKGKDSADEEAWGNEVSDLKAGIADEDKNDLDEGGNEDEEDPNEDLKSQQIEAPEYKRLIAIHAGKGKGGLQDWLKVHPDKVRRLSLSEQELEKAVETHGKEIVRFTQWNLLRVYPKGIRFDSSNYNPLVGWMHGAQMVAFNMQVILLSSQGINYTVVVVLYAYPNFFAVFCLFVCFKHVHFVVLNSKK</sequence>
<feature type="region of interest" description="Disordered" evidence="3">
    <location>
        <begin position="263"/>
        <end position="321"/>
    </location>
</feature>
<keyword evidence="2" id="KW-0378">Hydrolase</keyword>
<dbReference type="InterPro" id="IPR001711">
    <property type="entry name" value="PLipase_C_Pinositol-sp_Y"/>
</dbReference>
<keyword evidence="7" id="KW-1185">Reference proteome</keyword>
<feature type="transmembrane region" description="Helical" evidence="4">
    <location>
        <begin position="424"/>
        <end position="448"/>
    </location>
</feature>
<dbReference type="GO" id="GO:0051209">
    <property type="term" value="P:release of sequestered calcium ion into cytosol"/>
    <property type="evidence" value="ECO:0007669"/>
    <property type="project" value="TreeGrafter"/>
</dbReference>
<dbReference type="SUPFAM" id="SSF51695">
    <property type="entry name" value="PLC-like phosphodiesterases"/>
    <property type="match status" value="1"/>
</dbReference>
<protein>
    <recommendedName>
        <fullName evidence="2">Phosphoinositide phospholipase C</fullName>
        <ecNumber evidence="2">3.1.4.11</ecNumber>
    </recommendedName>
</protein>
<keyword evidence="4" id="KW-0472">Membrane</keyword>
<accession>A0A5J5BB05</accession>
<dbReference type="InterPro" id="IPR011992">
    <property type="entry name" value="EF-hand-dom_pair"/>
</dbReference>
<dbReference type="Pfam" id="PF00388">
    <property type="entry name" value="PI-PLC-X"/>
    <property type="match status" value="1"/>
</dbReference>
<evidence type="ECO:0000313" key="7">
    <source>
        <dbReference type="Proteomes" id="UP000325577"/>
    </source>
</evidence>